<gene>
    <name evidence="1" type="ORF">OGZ50_12760</name>
</gene>
<sequence length="95" mass="10989">MVMSYQITHIRLSDSNATSTDKITHIKLNGDLTYTIEDIVELLKDPSHYHLFYVYQNIIMFTPSIEAVYPPSGKPYIRTESNPAPQDLLLSLRRF</sequence>
<reference evidence="1" key="2">
    <citation type="journal article" date="2023" name="Food Microbiol.">
        <title>Evaluation of the fermentation potential of lactic acid bacteria isolated from herbs, fruits and vegetables as starter cultures in nut-based milk alternatives.</title>
        <authorList>
            <person name="Huang W."/>
            <person name="Dong A."/>
            <person name="Pham H.T."/>
            <person name="Zhou C."/>
            <person name="Huo Z."/>
            <person name="Watjen A.P."/>
            <person name="Prakash S."/>
            <person name="Bang-Berthelsen C.H."/>
            <person name="Turner M.S."/>
        </authorList>
    </citation>
    <scope>NUCLEOTIDE SEQUENCE</scope>
    <source>
        <strain evidence="1">54</strain>
    </source>
</reference>
<proteinExistence type="predicted"/>
<evidence type="ECO:0000313" key="1">
    <source>
        <dbReference type="EMBL" id="MDG4977603.1"/>
    </source>
</evidence>
<accession>A0AAP3Z3G7</accession>
<evidence type="ECO:0000313" key="2">
    <source>
        <dbReference type="Proteomes" id="UP001152598"/>
    </source>
</evidence>
<protein>
    <submittedName>
        <fullName evidence="1">DUF3892 domain-containing protein</fullName>
    </submittedName>
</protein>
<dbReference type="RefSeq" id="WP_278228570.1">
    <property type="nucleotide sequence ID" value="NZ_JAOWLV010000015.1"/>
</dbReference>
<dbReference type="EMBL" id="JAOWLV010000015">
    <property type="protein sequence ID" value="MDG4977603.1"/>
    <property type="molecule type" value="Genomic_DNA"/>
</dbReference>
<dbReference type="Pfam" id="PF13031">
    <property type="entry name" value="DUF3892"/>
    <property type="match status" value="1"/>
</dbReference>
<dbReference type="AlphaFoldDB" id="A0AAP3Z3G7"/>
<name>A0AAP3Z3G7_9LACT</name>
<dbReference type="Proteomes" id="UP001152598">
    <property type="component" value="Unassembled WGS sequence"/>
</dbReference>
<comment type="caution">
    <text evidence="1">The sequence shown here is derived from an EMBL/GenBank/DDBJ whole genome shotgun (WGS) entry which is preliminary data.</text>
</comment>
<organism evidence="1 2">
    <name type="scientific">Lactococcus lactis</name>
    <dbReference type="NCBI Taxonomy" id="1358"/>
    <lineage>
        <taxon>Bacteria</taxon>
        <taxon>Bacillati</taxon>
        <taxon>Bacillota</taxon>
        <taxon>Bacilli</taxon>
        <taxon>Lactobacillales</taxon>
        <taxon>Streptococcaceae</taxon>
        <taxon>Lactococcus</taxon>
    </lineage>
</organism>
<dbReference type="InterPro" id="IPR024997">
    <property type="entry name" value="DUF3892"/>
</dbReference>
<reference evidence="1" key="1">
    <citation type="submission" date="2022-10" db="EMBL/GenBank/DDBJ databases">
        <authorList>
            <person name="Turner M.S."/>
            <person name="Huang W."/>
        </authorList>
    </citation>
    <scope>NUCLEOTIDE SEQUENCE</scope>
    <source>
        <strain evidence="1">54</strain>
    </source>
</reference>